<proteinExistence type="predicted"/>
<gene>
    <name evidence="3" type="ORF">PV05_11054</name>
</gene>
<protein>
    <recommendedName>
        <fullName evidence="2">DUF6604 domain-containing protein</fullName>
    </recommendedName>
</protein>
<reference evidence="3 4" key="1">
    <citation type="submission" date="2015-01" db="EMBL/GenBank/DDBJ databases">
        <title>The Genome Sequence of Exophiala xenobiotica CBS118157.</title>
        <authorList>
            <consortium name="The Broad Institute Genomics Platform"/>
            <person name="Cuomo C."/>
            <person name="de Hoog S."/>
            <person name="Gorbushina A."/>
            <person name="Stielow B."/>
            <person name="Teixiera M."/>
            <person name="Abouelleil A."/>
            <person name="Chapman S.B."/>
            <person name="Priest M."/>
            <person name="Young S.K."/>
            <person name="Wortman J."/>
            <person name="Nusbaum C."/>
            <person name="Birren B."/>
        </authorList>
    </citation>
    <scope>NUCLEOTIDE SEQUENCE [LARGE SCALE GENOMIC DNA]</scope>
    <source>
        <strain evidence="3 4">CBS 118157</strain>
    </source>
</reference>
<dbReference type="HOGENOM" id="CLU_300902_0_0_1"/>
<dbReference type="GeneID" id="25332962"/>
<dbReference type="EMBL" id="KN847323">
    <property type="protein sequence ID" value="KIW49373.1"/>
    <property type="molecule type" value="Genomic_DNA"/>
</dbReference>
<feature type="region of interest" description="Disordered" evidence="1">
    <location>
        <begin position="186"/>
        <end position="210"/>
    </location>
</feature>
<evidence type="ECO:0000313" key="3">
    <source>
        <dbReference type="EMBL" id="KIW49373.1"/>
    </source>
</evidence>
<organism evidence="3 4">
    <name type="scientific">Exophiala xenobiotica</name>
    <dbReference type="NCBI Taxonomy" id="348802"/>
    <lineage>
        <taxon>Eukaryota</taxon>
        <taxon>Fungi</taxon>
        <taxon>Dikarya</taxon>
        <taxon>Ascomycota</taxon>
        <taxon>Pezizomycotina</taxon>
        <taxon>Eurotiomycetes</taxon>
        <taxon>Chaetothyriomycetidae</taxon>
        <taxon>Chaetothyriales</taxon>
        <taxon>Herpotrichiellaceae</taxon>
        <taxon>Exophiala</taxon>
    </lineage>
</organism>
<feature type="domain" description="DUF6604" evidence="2">
    <location>
        <begin position="15"/>
        <end position="279"/>
    </location>
</feature>
<dbReference type="OrthoDB" id="5238236at2759"/>
<keyword evidence="4" id="KW-1185">Reference proteome</keyword>
<dbReference type="AlphaFoldDB" id="A0A0D2E1Q1"/>
<dbReference type="Proteomes" id="UP000054342">
    <property type="component" value="Unassembled WGS sequence"/>
</dbReference>
<evidence type="ECO:0000256" key="1">
    <source>
        <dbReference type="SAM" id="MobiDB-lite"/>
    </source>
</evidence>
<dbReference type="RefSeq" id="XP_013309957.1">
    <property type="nucleotide sequence ID" value="XM_013454503.1"/>
</dbReference>
<dbReference type="STRING" id="348802.A0A0D2E1Q1"/>
<dbReference type="Pfam" id="PF20253">
    <property type="entry name" value="DUF6604"/>
    <property type="match status" value="1"/>
</dbReference>
<sequence length="1024" mass="115988">MAGNHLPSDMVLAYKRYKRDTEAVAGWLAQKATQLGYIAAASASLPKQPKLKGRARKLARDAAKQAPPIEAKYSYAVKTTEFVEMARKVVNARPKIILSRSLRTMWERAIRARRHFSAWFKSRASTDPLADEKHSHFTTVLEAALEILKPCYEQLETPKQDSKVKQELEETNLEQLNNMFQHLDVEDTTSDEESEQAEPTTKKPVPSTAPRAHIDFDDEEAEAEFLFAIWSFLQDVTAVRVYVACTWQLYSAGSVELMQAASVTNLGVDLVRRAEADFEATLQRPPKYPASKFPTGSLPFLIFKLHLPAANGGNALDFDPDQPSTIIICGCEICDMLMYMPWVMAKNYIEVLQEIPPTFPTSNNDFRVEVPGFSPGNIFHSEYYHAKNPSQKAETQLREIFPTCCMLSLMLRRAFIEDEILHAARHILENHNVPLWVSFAFQIQLDVQRLDSLKSIPAFKDLKETFTETKSRYKGHRKWSKSLESEIWDPSSEDHVHSIVKEFGDWIEGTRCGRADPLEINSRLAEGDDIAAALNNSGRVPLLELFPLTCGTMKTEMTLEWHVLGLRLVNNAGHVIMICHLYNALRSINDEAPIWPDMELVIRNQDPARVFVGPRPNNVEDAYKRIFLAMGMSAGSLARDSSGMTFKKKNAKRHEYQKASIAGNLFDRWMGKESRKVDEAAYRLQQMLSDGKYKHDLLYKLFVLPRSESDDGEALSKLVLLNTKMVRTLVNLSQGFTAEMPAFMFDYFSMERRCFSIFQQLREAYRTRLEKHDGPFSKQADKANNPVSLTLAIMGSARDAEQMTRNMRSNKAENKAWGPALAKHIKSQLVGFTDEKSQDLVDEVLQLTKQGRAAELLQKYVDISEHAMARNTFQPMLATLQKFLKAGDGDREIRKLRQRVRDTSHGIFLFRTASLQALYGSPVSDAWKGIAIPEDHIKSVLSCSADEPALVVLTILCLRQKKVMCGEGEDSHAASLLKDFSAPELEKYAASRRRQPKSAEATEVKEDWEKIADIYGKEGRDAKH</sequence>
<accession>A0A0D2E1Q1</accession>
<evidence type="ECO:0000313" key="4">
    <source>
        <dbReference type="Proteomes" id="UP000054342"/>
    </source>
</evidence>
<feature type="compositionally biased region" description="Acidic residues" evidence="1">
    <location>
        <begin position="186"/>
        <end position="196"/>
    </location>
</feature>
<dbReference type="InterPro" id="IPR046539">
    <property type="entry name" value="DUF6604"/>
</dbReference>
<dbReference type="PANTHER" id="PTHR38795:SF1">
    <property type="entry name" value="DUF6604 DOMAIN-CONTAINING PROTEIN"/>
    <property type="match status" value="1"/>
</dbReference>
<name>A0A0D2E1Q1_9EURO</name>
<evidence type="ECO:0000259" key="2">
    <source>
        <dbReference type="Pfam" id="PF20253"/>
    </source>
</evidence>
<dbReference type="PANTHER" id="PTHR38795">
    <property type="entry name" value="DUF6604 DOMAIN-CONTAINING PROTEIN"/>
    <property type="match status" value="1"/>
</dbReference>